<dbReference type="SUPFAM" id="SSF53850">
    <property type="entry name" value="Periplasmic binding protein-like II"/>
    <property type="match status" value="1"/>
</dbReference>
<evidence type="ECO:0000313" key="8">
    <source>
        <dbReference type="Proteomes" id="UP001190465"/>
    </source>
</evidence>
<dbReference type="Gene3D" id="3.40.190.10">
    <property type="entry name" value="Periplasmic binding protein-like II"/>
    <property type="match status" value="2"/>
</dbReference>
<keyword evidence="3" id="KW-0238">DNA-binding</keyword>
<evidence type="ECO:0000256" key="4">
    <source>
        <dbReference type="ARBA" id="ARBA00023159"/>
    </source>
</evidence>
<dbReference type="InterPro" id="IPR005119">
    <property type="entry name" value="LysR_subst-bd"/>
</dbReference>
<dbReference type="Pfam" id="PF00126">
    <property type="entry name" value="HTH_1"/>
    <property type="match status" value="1"/>
</dbReference>
<dbReference type="PANTHER" id="PTHR30346:SF0">
    <property type="entry name" value="HCA OPERON TRANSCRIPTIONAL ACTIVATOR HCAR"/>
    <property type="match status" value="1"/>
</dbReference>
<gene>
    <name evidence="7" type="ORF">MU0053_000657</name>
</gene>
<dbReference type="PROSITE" id="PS50931">
    <property type="entry name" value="HTH_LYSR"/>
    <property type="match status" value="1"/>
</dbReference>
<keyword evidence="4" id="KW-0010">Activator</keyword>
<dbReference type="InterPro" id="IPR036388">
    <property type="entry name" value="WH-like_DNA-bd_sf"/>
</dbReference>
<protein>
    <submittedName>
        <fullName evidence="7">LysR family transcriptional regulator</fullName>
    </submittedName>
</protein>
<reference evidence="7 8" key="1">
    <citation type="submission" date="2023-08" db="EMBL/GenBank/DDBJ databases">
        <authorList>
            <person name="Folkvardsen B D."/>
            <person name="Norman A."/>
        </authorList>
    </citation>
    <scope>NUCLEOTIDE SEQUENCE [LARGE SCALE GENOMIC DNA]</scope>
    <source>
        <strain evidence="7 8">Mu0053</strain>
    </source>
</reference>
<evidence type="ECO:0000256" key="1">
    <source>
        <dbReference type="ARBA" id="ARBA00009437"/>
    </source>
</evidence>
<feature type="domain" description="HTH lysR-type" evidence="6">
    <location>
        <begin position="1"/>
        <end position="58"/>
    </location>
</feature>
<keyword evidence="8" id="KW-1185">Reference proteome</keyword>
<evidence type="ECO:0000256" key="5">
    <source>
        <dbReference type="ARBA" id="ARBA00023163"/>
    </source>
</evidence>
<evidence type="ECO:0000313" key="7">
    <source>
        <dbReference type="EMBL" id="CAJ1496454.1"/>
    </source>
</evidence>
<dbReference type="InterPro" id="IPR000847">
    <property type="entry name" value="LysR_HTH_N"/>
</dbReference>
<dbReference type="CDD" id="cd08414">
    <property type="entry name" value="PBP2_LTTR_aromatics_like"/>
    <property type="match status" value="1"/>
</dbReference>
<comment type="similarity">
    <text evidence="1">Belongs to the LysR transcriptional regulatory family.</text>
</comment>
<keyword evidence="5" id="KW-0804">Transcription</keyword>
<organism evidence="7 8">
    <name type="scientific">[Mycobacterium] burgundiense</name>
    <dbReference type="NCBI Taxonomy" id="3064286"/>
    <lineage>
        <taxon>Bacteria</taxon>
        <taxon>Bacillati</taxon>
        <taxon>Actinomycetota</taxon>
        <taxon>Actinomycetes</taxon>
        <taxon>Mycobacteriales</taxon>
        <taxon>Mycobacteriaceae</taxon>
        <taxon>Mycolicibacterium</taxon>
    </lineage>
</organism>
<dbReference type="PANTHER" id="PTHR30346">
    <property type="entry name" value="TRANSCRIPTIONAL DUAL REGULATOR HCAR-RELATED"/>
    <property type="match status" value="1"/>
</dbReference>
<dbReference type="PRINTS" id="PR00039">
    <property type="entry name" value="HTHLYSR"/>
</dbReference>
<evidence type="ECO:0000259" key="6">
    <source>
        <dbReference type="PROSITE" id="PS50931"/>
    </source>
</evidence>
<dbReference type="SUPFAM" id="SSF46785">
    <property type="entry name" value="Winged helix' DNA-binding domain"/>
    <property type="match status" value="1"/>
</dbReference>
<keyword evidence="2" id="KW-0805">Transcription regulation</keyword>
<dbReference type="RefSeq" id="WP_308480989.1">
    <property type="nucleotide sequence ID" value="NZ_OY726397.1"/>
</dbReference>
<dbReference type="EMBL" id="OY726397">
    <property type="protein sequence ID" value="CAJ1496454.1"/>
    <property type="molecule type" value="Genomic_DNA"/>
</dbReference>
<dbReference type="InterPro" id="IPR036390">
    <property type="entry name" value="WH_DNA-bd_sf"/>
</dbReference>
<evidence type="ECO:0000256" key="3">
    <source>
        <dbReference type="ARBA" id="ARBA00023125"/>
    </source>
</evidence>
<name>A0ABN9N0S7_9MYCO</name>
<accession>A0ABN9N0S7</accession>
<proteinExistence type="inferred from homology"/>
<dbReference type="Pfam" id="PF03466">
    <property type="entry name" value="LysR_substrate"/>
    <property type="match status" value="1"/>
</dbReference>
<evidence type="ECO:0000256" key="2">
    <source>
        <dbReference type="ARBA" id="ARBA00023015"/>
    </source>
</evidence>
<sequence length="297" mass="31667">MEIRWMQAFVAVAEELHFGRAATRLQMAQSPLSQTIRKLERDLGVSLFERSTRSVALTAAGHAFLPHARTVLEEVETARRATRASAGGIYGHVALGFTGVLNHLSVPPLTQAVRNTYPDVELDLVGRVMTRDALTKVDTGALDIAFVGLPVDSAVVRTRLIAREPFGAVLPVGHRLAGRDAIDLAALADDDFIATPFLAGSSLQEIAMQACVDAGFRPRVVQEITDPYMILMLVAAGVGVALMTEGVANVTPPGAVFVPLTGEPVLMLHGIAWSPRRGSVARDAVLALSEDILPTPP</sequence>
<dbReference type="Gene3D" id="1.10.10.10">
    <property type="entry name" value="Winged helix-like DNA-binding domain superfamily/Winged helix DNA-binding domain"/>
    <property type="match status" value="1"/>
</dbReference>
<dbReference type="Proteomes" id="UP001190465">
    <property type="component" value="Chromosome"/>
</dbReference>